<name>A0A5C6QGZ2_9GAMM</name>
<evidence type="ECO:0000256" key="3">
    <source>
        <dbReference type="ARBA" id="ARBA00022833"/>
    </source>
</evidence>
<dbReference type="EMBL" id="VOLT01000005">
    <property type="protein sequence ID" value="TWX68119.1"/>
    <property type="molecule type" value="Genomic_DNA"/>
</dbReference>
<keyword evidence="8" id="KW-1185">Reference proteome</keyword>
<proteinExistence type="inferred from homology"/>
<keyword evidence="2 7" id="KW-0378">Hydrolase</keyword>
<dbReference type="FunFam" id="3.60.15.30:FF:000001">
    <property type="entry name" value="Alkyl/aryl-sulfatase BDS1"/>
    <property type="match status" value="1"/>
</dbReference>
<dbReference type="InterPro" id="IPR029229">
    <property type="entry name" value="Alkyl_sulf_C"/>
</dbReference>
<dbReference type="Pfam" id="PF14864">
    <property type="entry name" value="Alkyl_sulf_C"/>
    <property type="match status" value="1"/>
</dbReference>
<dbReference type="GO" id="GO:0018909">
    <property type="term" value="P:dodecyl sulfate metabolic process"/>
    <property type="evidence" value="ECO:0007669"/>
    <property type="project" value="InterPro"/>
</dbReference>
<keyword evidence="5" id="KW-0732">Signal</keyword>
<evidence type="ECO:0000256" key="2">
    <source>
        <dbReference type="ARBA" id="ARBA00022801"/>
    </source>
</evidence>
<dbReference type="RefSeq" id="WP_146788382.1">
    <property type="nucleotide sequence ID" value="NZ_VOLT01000005.1"/>
</dbReference>
<dbReference type="SUPFAM" id="SSF55718">
    <property type="entry name" value="SCP-like"/>
    <property type="match status" value="1"/>
</dbReference>
<feature type="domain" description="Metallo-beta-lactamase" evidence="6">
    <location>
        <begin position="142"/>
        <end position="365"/>
    </location>
</feature>
<dbReference type="InterPro" id="IPR052195">
    <property type="entry name" value="Bact_Alkyl/Aryl-Sulfatase"/>
</dbReference>
<dbReference type="GO" id="GO:0018741">
    <property type="term" value="F:linear primary-alkylsulfatase activity"/>
    <property type="evidence" value="ECO:0007669"/>
    <property type="project" value="InterPro"/>
</dbReference>
<evidence type="ECO:0000259" key="6">
    <source>
        <dbReference type="SMART" id="SM00849"/>
    </source>
</evidence>
<comment type="similarity">
    <text evidence="4">Belongs to the metallo-beta-lactamase superfamily. Type III sulfatase family.</text>
</comment>
<dbReference type="SUPFAM" id="SSF56281">
    <property type="entry name" value="Metallo-hydrolase/oxidoreductase"/>
    <property type="match status" value="1"/>
</dbReference>
<dbReference type="Proteomes" id="UP000321822">
    <property type="component" value="Unassembled WGS sequence"/>
</dbReference>
<dbReference type="Gene3D" id="3.60.15.30">
    <property type="entry name" value="Metallo-beta-lactamase domain"/>
    <property type="match status" value="1"/>
</dbReference>
<dbReference type="OrthoDB" id="9815874at2"/>
<dbReference type="InterPro" id="IPR036527">
    <property type="entry name" value="SCP2_sterol-bd_dom_sf"/>
</dbReference>
<feature type="signal peptide" evidence="5">
    <location>
        <begin position="1"/>
        <end position="30"/>
    </location>
</feature>
<dbReference type="InterPro" id="IPR036866">
    <property type="entry name" value="RibonucZ/Hydroxyglut_hydro"/>
</dbReference>
<feature type="chain" id="PRO_5023019478" evidence="5">
    <location>
        <begin position="31"/>
        <end position="681"/>
    </location>
</feature>
<dbReference type="AlphaFoldDB" id="A0A5C6QGZ2"/>
<dbReference type="InterPro" id="IPR038536">
    <property type="entry name" value="Alkyl/aryl-sulf_dimr_sf"/>
</dbReference>
<dbReference type="PROSITE" id="PS51257">
    <property type="entry name" value="PROKAR_LIPOPROTEIN"/>
    <property type="match status" value="1"/>
</dbReference>
<dbReference type="Gene3D" id="3.30.1050.10">
    <property type="entry name" value="SCP2 sterol-binding domain"/>
    <property type="match status" value="1"/>
</dbReference>
<gene>
    <name evidence="7" type="ORF">ESZ36_12570</name>
</gene>
<dbReference type="Pfam" id="PF00753">
    <property type="entry name" value="Lactamase_B"/>
    <property type="match status" value="1"/>
</dbReference>
<accession>A0A5C6QGZ2</accession>
<evidence type="ECO:0000313" key="7">
    <source>
        <dbReference type="EMBL" id="TWX68119.1"/>
    </source>
</evidence>
<evidence type="ECO:0000313" key="8">
    <source>
        <dbReference type="Proteomes" id="UP000321822"/>
    </source>
</evidence>
<organism evidence="7 8">
    <name type="scientific">Colwellia demingiae</name>
    <dbReference type="NCBI Taxonomy" id="89401"/>
    <lineage>
        <taxon>Bacteria</taxon>
        <taxon>Pseudomonadati</taxon>
        <taxon>Pseudomonadota</taxon>
        <taxon>Gammaproteobacteria</taxon>
        <taxon>Alteromonadales</taxon>
        <taxon>Colwelliaceae</taxon>
        <taxon>Colwellia</taxon>
    </lineage>
</organism>
<keyword evidence="3" id="KW-0862">Zinc</keyword>
<dbReference type="SMART" id="SM00849">
    <property type="entry name" value="Lactamase_B"/>
    <property type="match status" value="1"/>
</dbReference>
<dbReference type="GO" id="GO:0046872">
    <property type="term" value="F:metal ion binding"/>
    <property type="evidence" value="ECO:0007669"/>
    <property type="project" value="UniProtKB-KW"/>
</dbReference>
<dbReference type="InterPro" id="IPR044097">
    <property type="entry name" value="Bds1/SdsA1_MBL-fold"/>
</dbReference>
<dbReference type="Pfam" id="PF14863">
    <property type="entry name" value="Alkyl_sulf_dimr"/>
    <property type="match status" value="1"/>
</dbReference>
<sequence>MRNISVITYRFCKVLSLIALLSACSDPVQYEVDADEQGHTAPTAATIKVNESLLTTLPFNDRKDFDDVKRGFIAGEDNLVIKGPNDTTIWDMSAYNFIKYQGEYGNAPSSVNPSLWRQVSLNNNHGLYKLQDGIYQLRNYDLANMTIIESDNGWIIVDPLTAKETAIKALSFAQQHLGKKPIKAIIFTHSHIDHFGGIDGVLSMLSKDEKNTLQIIAPKGFLEEAVSENLIAGIAMGRRSEFMYGKHLARSERGHVGSGLGKGPAFGTFGLIEPTTLIDYTTNELNIDGVPFVFQYTPGSEAPAEFTFYLPEHKAFCGAEIVSKTMHNLYTLRGAKVRNATQWSAFIDQARDKFSTAELYFGSHHWPVWGQENIQSFMIQQRDTYKYIHDQTVRLMNEGHTPNEIAEMLVLPQSLQTSFSNRGYYGTLKHNVKAVYQAYMGWFTANPAMLDPLPEEETAKRYIAAMGGAELVYKNASILFEKVNELNAEEVNAEYRWIAQLLNQVVFAQPEHSQAKALLAKTYDQLGYMAESAPWRDFYLSGAYELRHGVSDKGRSLSEIKNVLLQTPVHKFFENMAVNLNGIRAEGESLTIKVNFTDLQQQYLLILENSVIRHKIANETTQAGTTINITKPLFIDLIVGDAGLKDTLFGEDLNIEGSKLDLLTFLRLIDKPQGTFNIVTP</sequence>
<reference evidence="7 8" key="1">
    <citation type="submission" date="2019-07" db="EMBL/GenBank/DDBJ databases">
        <title>Genomes of sea-ice associated Colwellia species.</title>
        <authorList>
            <person name="Bowman J.P."/>
        </authorList>
    </citation>
    <scope>NUCLEOTIDE SEQUENCE [LARGE SCALE GENOMIC DNA]</scope>
    <source>
        <strain evidence="7 8">ACAM 459</strain>
    </source>
</reference>
<dbReference type="PANTHER" id="PTHR43223:SF1">
    <property type="entry name" value="ALKYL_ARYL-SULFATASE BDS1"/>
    <property type="match status" value="1"/>
</dbReference>
<dbReference type="Gene3D" id="1.25.40.880">
    <property type="entry name" value="Alkyl sulfatase, dimerisation domain"/>
    <property type="match status" value="1"/>
</dbReference>
<dbReference type="CDD" id="cd07710">
    <property type="entry name" value="arylsulfatase_Sdsa1-like_MBL-fold"/>
    <property type="match status" value="1"/>
</dbReference>
<evidence type="ECO:0000256" key="4">
    <source>
        <dbReference type="ARBA" id="ARBA00033751"/>
    </source>
</evidence>
<dbReference type="PANTHER" id="PTHR43223">
    <property type="entry name" value="ALKYL/ARYL-SULFATASE"/>
    <property type="match status" value="1"/>
</dbReference>
<protein>
    <submittedName>
        <fullName evidence="7">MBL fold metallo-hydrolase</fullName>
    </submittedName>
</protein>
<evidence type="ECO:0000256" key="5">
    <source>
        <dbReference type="SAM" id="SignalP"/>
    </source>
</evidence>
<dbReference type="GO" id="GO:0046983">
    <property type="term" value="F:protein dimerization activity"/>
    <property type="evidence" value="ECO:0007669"/>
    <property type="project" value="InterPro"/>
</dbReference>
<dbReference type="InterPro" id="IPR001279">
    <property type="entry name" value="Metallo-B-lactamas"/>
</dbReference>
<keyword evidence="1" id="KW-0479">Metal-binding</keyword>
<comment type="caution">
    <text evidence="7">The sequence shown here is derived from an EMBL/GenBank/DDBJ whole genome shotgun (WGS) entry which is preliminary data.</text>
</comment>
<evidence type="ECO:0000256" key="1">
    <source>
        <dbReference type="ARBA" id="ARBA00022723"/>
    </source>
</evidence>
<dbReference type="InterPro" id="IPR029228">
    <property type="entry name" value="Alkyl_sulf_dimr"/>
</dbReference>